<sequence>MSIKPTYDDLLKDITDRAKVLWGEG</sequence>
<accession>A0A382AMR7</accession>
<protein>
    <submittedName>
        <fullName evidence="1">Uncharacterized protein</fullName>
    </submittedName>
</protein>
<proteinExistence type="predicted"/>
<gene>
    <name evidence="1" type="ORF">METZ01_LOCUS155286</name>
</gene>
<reference evidence="1" key="1">
    <citation type="submission" date="2018-05" db="EMBL/GenBank/DDBJ databases">
        <authorList>
            <person name="Lanie J.A."/>
            <person name="Ng W.-L."/>
            <person name="Kazmierczak K.M."/>
            <person name="Andrzejewski T.M."/>
            <person name="Davidsen T.M."/>
            <person name="Wayne K.J."/>
            <person name="Tettelin H."/>
            <person name="Glass J.I."/>
            <person name="Rusch D."/>
            <person name="Podicherti R."/>
            <person name="Tsui H.-C.T."/>
            <person name="Winkler M.E."/>
        </authorList>
    </citation>
    <scope>NUCLEOTIDE SEQUENCE</scope>
</reference>
<dbReference type="EMBL" id="UINC01025924">
    <property type="protein sequence ID" value="SVB02432.1"/>
    <property type="molecule type" value="Genomic_DNA"/>
</dbReference>
<feature type="non-terminal residue" evidence="1">
    <location>
        <position position="25"/>
    </location>
</feature>
<name>A0A382AMR7_9ZZZZ</name>
<evidence type="ECO:0000313" key="1">
    <source>
        <dbReference type="EMBL" id="SVB02432.1"/>
    </source>
</evidence>
<dbReference type="AlphaFoldDB" id="A0A382AMR7"/>
<organism evidence="1">
    <name type="scientific">marine metagenome</name>
    <dbReference type="NCBI Taxonomy" id="408172"/>
    <lineage>
        <taxon>unclassified sequences</taxon>
        <taxon>metagenomes</taxon>
        <taxon>ecological metagenomes</taxon>
    </lineage>
</organism>